<dbReference type="InterPro" id="IPR002818">
    <property type="entry name" value="DJ-1/PfpI"/>
</dbReference>
<name>A0A1H9HXK4_9HYPH</name>
<dbReference type="STRING" id="1855383.SAMN05216548_106195"/>
<dbReference type="PANTHER" id="PTHR43130">
    <property type="entry name" value="ARAC-FAMILY TRANSCRIPTIONAL REGULATOR"/>
    <property type="match status" value="1"/>
</dbReference>
<protein>
    <submittedName>
        <fullName evidence="5">Transcriptional regulator, AraC family with amidase-like domain</fullName>
    </submittedName>
</protein>
<dbReference type="InterPro" id="IPR018060">
    <property type="entry name" value="HTH_AraC"/>
</dbReference>
<dbReference type="InterPro" id="IPR029062">
    <property type="entry name" value="Class_I_gatase-like"/>
</dbReference>
<dbReference type="PRINTS" id="PR00032">
    <property type="entry name" value="HTHARAC"/>
</dbReference>
<evidence type="ECO:0000259" key="4">
    <source>
        <dbReference type="PROSITE" id="PS01124"/>
    </source>
</evidence>
<evidence type="ECO:0000313" key="6">
    <source>
        <dbReference type="Proteomes" id="UP000199647"/>
    </source>
</evidence>
<dbReference type="SMART" id="SM00342">
    <property type="entry name" value="HTH_ARAC"/>
    <property type="match status" value="1"/>
</dbReference>
<dbReference type="InterPro" id="IPR009057">
    <property type="entry name" value="Homeodomain-like_sf"/>
</dbReference>
<dbReference type="RefSeq" id="WP_092496543.1">
    <property type="nucleotide sequence ID" value="NZ_FOFG01000006.1"/>
</dbReference>
<dbReference type="InterPro" id="IPR018062">
    <property type="entry name" value="HTH_AraC-typ_CS"/>
</dbReference>
<dbReference type="PROSITE" id="PS01124">
    <property type="entry name" value="HTH_ARAC_FAMILY_2"/>
    <property type="match status" value="1"/>
</dbReference>
<organism evidence="5 6">
    <name type="scientific">Faunimonas pinastri</name>
    <dbReference type="NCBI Taxonomy" id="1855383"/>
    <lineage>
        <taxon>Bacteria</taxon>
        <taxon>Pseudomonadati</taxon>
        <taxon>Pseudomonadota</taxon>
        <taxon>Alphaproteobacteria</taxon>
        <taxon>Hyphomicrobiales</taxon>
        <taxon>Afifellaceae</taxon>
        <taxon>Faunimonas</taxon>
    </lineage>
</organism>
<keyword evidence="1" id="KW-0805">Transcription regulation</keyword>
<gene>
    <name evidence="5" type="ORF">SAMN05216548_106195</name>
</gene>
<dbReference type="AlphaFoldDB" id="A0A1H9HXK4"/>
<dbReference type="Pfam" id="PF01965">
    <property type="entry name" value="DJ-1_PfpI"/>
    <property type="match status" value="1"/>
</dbReference>
<dbReference type="InterPro" id="IPR020449">
    <property type="entry name" value="Tscrpt_reg_AraC-type_HTH"/>
</dbReference>
<dbReference type="Gene3D" id="3.40.50.880">
    <property type="match status" value="1"/>
</dbReference>
<keyword evidence="6" id="KW-1185">Reference proteome</keyword>
<dbReference type="GO" id="GO:0043565">
    <property type="term" value="F:sequence-specific DNA binding"/>
    <property type="evidence" value="ECO:0007669"/>
    <property type="project" value="InterPro"/>
</dbReference>
<evidence type="ECO:0000256" key="3">
    <source>
        <dbReference type="ARBA" id="ARBA00023163"/>
    </source>
</evidence>
<sequence>MSVKGNTARAMAQTASLRVGFVLADRFTLSAFSLFVDQLRLAADEGDLSRPILAQWEIMASTARPVQASCGIAIQPTASLRDPRDFDYIVVVGGLLGGERPVDDATVEYLRHAAASGVALVGLCTGSFVLARAGLMRGRRCCVSWYHHADFAEAFPGHDCVSDRLFLIDGDRITCAGGGGVADLATTLIEKHIGRSAAQKSRHVLLLERAREGSQSQPHPPLAPAVADDRVRRALIVMEQNLAEPVPIAAIAARLGLSTRQLERLFASVLGQRPAELYRSLRLRYAAFLLDTTDRPVTEIALDAGFADCAHFSRHFKAAHGVSPSDVRGLARRAIAVARERPEPPSRHQLAGGRVFD</sequence>
<evidence type="ECO:0000256" key="1">
    <source>
        <dbReference type="ARBA" id="ARBA00023015"/>
    </source>
</evidence>
<dbReference type="PROSITE" id="PS00041">
    <property type="entry name" value="HTH_ARAC_FAMILY_1"/>
    <property type="match status" value="1"/>
</dbReference>
<keyword evidence="3" id="KW-0804">Transcription</keyword>
<dbReference type="Gene3D" id="1.10.10.60">
    <property type="entry name" value="Homeodomain-like"/>
    <property type="match status" value="1"/>
</dbReference>
<dbReference type="EMBL" id="FOFG01000006">
    <property type="protein sequence ID" value="SEQ66935.1"/>
    <property type="molecule type" value="Genomic_DNA"/>
</dbReference>
<dbReference type="GO" id="GO:0003700">
    <property type="term" value="F:DNA-binding transcription factor activity"/>
    <property type="evidence" value="ECO:0007669"/>
    <property type="project" value="InterPro"/>
</dbReference>
<dbReference type="InterPro" id="IPR052158">
    <property type="entry name" value="INH-QAR"/>
</dbReference>
<dbReference type="SUPFAM" id="SSF52317">
    <property type="entry name" value="Class I glutamine amidotransferase-like"/>
    <property type="match status" value="1"/>
</dbReference>
<dbReference type="CDD" id="cd03136">
    <property type="entry name" value="GATase1_AraC_ArgR_like"/>
    <property type="match status" value="1"/>
</dbReference>
<proteinExistence type="predicted"/>
<dbReference type="Proteomes" id="UP000199647">
    <property type="component" value="Unassembled WGS sequence"/>
</dbReference>
<dbReference type="PANTHER" id="PTHR43130:SF3">
    <property type="entry name" value="HTH-TYPE TRANSCRIPTIONAL REGULATOR RV1931C"/>
    <property type="match status" value="1"/>
</dbReference>
<accession>A0A1H9HXK4</accession>
<evidence type="ECO:0000256" key="2">
    <source>
        <dbReference type="ARBA" id="ARBA00023125"/>
    </source>
</evidence>
<dbReference type="OrthoDB" id="9793400at2"/>
<feature type="domain" description="HTH araC/xylS-type" evidence="4">
    <location>
        <begin position="232"/>
        <end position="330"/>
    </location>
</feature>
<reference evidence="5 6" key="1">
    <citation type="submission" date="2016-10" db="EMBL/GenBank/DDBJ databases">
        <authorList>
            <person name="de Groot N.N."/>
        </authorList>
    </citation>
    <scope>NUCLEOTIDE SEQUENCE [LARGE SCALE GENOMIC DNA]</scope>
    <source>
        <strain evidence="5 6">A52C2</strain>
    </source>
</reference>
<dbReference type="Pfam" id="PF12833">
    <property type="entry name" value="HTH_18"/>
    <property type="match status" value="1"/>
</dbReference>
<keyword evidence="2" id="KW-0238">DNA-binding</keyword>
<dbReference type="SUPFAM" id="SSF46689">
    <property type="entry name" value="Homeodomain-like"/>
    <property type="match status" value="2"/>
</dbReference>
<evidence type="ECO:0000313" key="5">
    <source>
        <dbReference type="EMBL" id="SEQ66935.1"/>
    </source>
</evidence>